<dbReference type="PANTHER" id="PTHR44147:SF2">
    <property type="entry name" value="DEHYDROGENASE_REDUCTASE SDR FAMILY MEMBER 1"/>
    <property type="match status" value="1"/>
</dbReference>
<gene>
    <name evidence="1" type="ORF">ACFQGB_21100</name>
</gene>
<dbReference type="InterPro" id="IPR036291">
    <property type="entry name" value="NAD(P)-bd_dom_sf"/>
</dbReference>
<keyword evidence="2" id="KW-1185">Reference proteome</keyword>
<evidence type="ECO:0000313" key="1">
    <source>
        <dbReference type="EMBL" id="MFC6955368.1"/>
    </source>
</evidence>
<dbReference type="Gene3D" id="3.40.50.720">
    <property type="entry name" value="NAD(P)-binding Rossmann-like Domain"/>
    <property type="match status" value="1"/>
</dbReference>
<protein>
    <submittedName>
        <fullName evidence="1">SDR family NAD(P)-dependent oxidoreductase</fullName>
    </submittedName>
</protein>
<organism evidence="1 2">
    <name type="scientific">Halorubellus litoreus</name>
    <dbReference type="NCBI Taxonomy" id="755308"/>
    <lineage>
        <taxon>Archaea</taxon>
        <taxon>Methanobacteriati</taxon>
        <taxon>Methanobacteriota</taxon>
        <taxon>Stenosarchaea group</taxon>
        <taxon>Halobacteria</taxon>
        <taxon>Halobacteriales</taxon>
        <taxon>Halorubellaceae</taxon>
        <taxon>Halorubellus</taxon>
    </lineage>
</organism>
<dbReference type="EMBL" id="JBHSXN010000006">
    <property type="protein sequence ID" value="MFC6955368.1"/>
    <property type="molecule type" value="Genomic_DNA"/>
</dbReference>
<dbReference type="PRINTS" id="PR00081">
    <property type="entry name" value="GDHRDH"/>
</dbReference>
<name>A0ABD5VNL0_9EURY</name>
<accession>A0ABD5VNL0</accession>
<reference evidence="1 2" key="1">
    <citation type="journal article" date="2019" name="Int. J. Syst. Evol. Microbiol.">
        <title>The Global Catalogue of Microorganisms (GCM) 10K type strain sequencing project: providing services to taxonomists for standard genome sequencing and annotation.</title>
        <authorList>
            <consortium name="The Broad Institute Genomics Platform"/>
            <consortium name="The Broad Institute Genome Sequencing Center for Infectious Disease"/>
            <person name="Wu L."/>
            <person name="Ma J."/>
        </authorList>
    </citation>
    <scope>NUCLEOTIDE SEQUENCE [LARGE SCALE GENOMIC DNA]</scope>
    <source>
        <strain evidence="1 2">GX26</strain>
    </source>
</reference>
<proteinExistence type="predicted"/>
<dbReference type="Pfam" id="PF00106">
    <property type="entry name" value="adh_short"/>
    <property type="match status" value="1"/>
</dbReference>
<dbReference type="SUPFAM" id="SSF51735">
    <property type="entry name" value="NAD(P)-binding Rossmann-fold domains"/>
    <property type="match status" value="1"/>
</dbReference>
<dbReference type="PANTHER" id="PTHR44147">
    <property type="entry name" value="DEHYDROGENASE/REDUCTASE SDR FAMILY MEMBER 1"/>
    <property type="match status" value="1"/>
</dbReference>
<dbReference type="AlphaFoldDB" id="A0ABD5VNL0"/>
<dbReference type="Proteomes" id="UP001596395">
    <property type="component" value="Unassembled WGS sequence"/>
</dbReference>
<evidence type="ECO:0000313" key="2">
    <source>
        <dbReference type="Proteomes" id="UP001596395"/>
    </source>
</evidence>
<sequence>MQDLSSAVAVVTGASRGVGRGIALELGAAGATVYVTGRSVDASDAPDELSGTVTGTADAVTDAGGDGIAVACDHTDDAAVAALAERIDDEHGRVDVLVNNVWGGYEEYDETFDAPFWEQPVERWDAMFDVGVRAHFTTTRALASLLFAADDALVVTISSGDGDRYRGNVPYDVAKTADDRLGKAMAYELRGRGIASVVLHPGFTRTERVVAAFESTGEAVPETAHSPAFVGRAVVALATDPDVFDRSGDVRRVGELAREYDFADVDGTQPEPFDLDTPEL</sequence>
<comment type="caution">
    <text evidence="1">The sequence shown here is derived from an EMBL/GenBank/DDBJ whole genome shotgun (WGS) entry which is preliminary data.</text>
</comment>
<dbReference type="InterPro" id="IPR002347">
    <property type="entry name" value="SDR_fam"/>
</dbReference>
<dbReference type="RefSeq" id="WP_336352295.1">
    <property type="nucleotide sequence ID" value="NZ_JAZAQL010000006.1"/>
</dbReference>